<evidence type="ECO:0000259" key="4">
    <source>
        <dbReference type="PROSITE" id="PS50949"/>
    </source>
</evidence>
<dbReference type="InterPro" id="IPR000524">
    <property type="entry name" value="Tscrpt_reg_HTH_GntR"/>
</dbReference>
<organism evidence="5 6">
    <name type="scientific">Anaerovorax odorimutans</name>
    <dbReference type="NCBI Taxonomy" id="109327"/>
    <lineage>
        <taxon>Bacteria</taxon>
        <taxon>Bacillati</taxon>
        <taxon>Bacillota</taxon>
        <taxon>Clostridia</taxon>
        <taxon>Peptostreptococcales</taxon>
        <taxon>Anaerovoracaceae</taxon>
        <taxon>Anaerovorax</taxon>
    </lineage>
</organism>
<dbReference type="SMART" id="SM00345">
    <property type="entry name" value="HTH_GNTR"/>
    <property type="match status" value="1"/>
</dbReference>
<dbReference type="SUPFAM" id="SSF46785">
    <property type="entry name" value="Winged helix' DNA-binding domain"/>
    <property type="match status" value="1"/>
</dbReference>
<dbReference type="PANTHER" id="PTHR38445:SF10">
    <property type="entry name" value="GNTR-FAMILY TRANSCRIPTIONAL REGULATOR"/>
    <property type="match status" value="1"/>
</dbReference>
<keyword evidence="6" id="KW-1185">Reference proteome</keyword>
<keyword evidence="1" id="KW-0805">Transcription regulation</keyword>
<feature type="domain" description="HTH gntR-type" evidence="4">
    <location>
        <begin position="9"/>
        <end position="77"/>
    </location>
</feature>
<keyword evidence="3" id="KW-0804">Transcription</keyword>
<gene>
    <name evidence="5" type="ORF">NE619_12620</name>
</gene>
<reference evidence="5 6" key="1">
    <citation type="submission" date="2022-06" db="EMBL/GenBank/DDBJ databases">
        <title>Isolation of gut microbiota from human fecal samples.</title>
        <authorList>
            <person name="Pamer E.G."/>
            <person name="Barat B."/>
            <person name="Waligurski E."/>
            <person name="Medina S."/>
            <person name="Paddock L."/>
            <person name="Mostad J."/>
        </authorList>
    </citation>
    <scope>NUCLEOTIDE SEQUENCE [LARGE SCALE GENOMIC DNA]</scope>
    <source>
        <strain evidence="5 6">SL.3.17</strain>
    </source>
</reference>
<dbReference type="InterPro" id="IPR036388">
    <property type="entry name" value="WH-like_DNA-bd_sf"/>
</dbReference>
<comment type="caution">
    <text evidence="5">The sequence shown here is derived from an EMBL/GenBank/DDBJ whole genome shotgun (WGS) entry which is preliminary data.</text>
</comment>
<proteinExistence type="predicted"/>
<dbReference type="Pfam" id="PF00392">
    <property type="entry name" value="GntR"/>
    <property type="match status" value="1"/>
</dbReference>
<dbReference type="EMBL" id="JANFXK010000014">
    <property type="protein sequence ID" value="MCQ4637570.1"/>
    <property type="molecule type" value="Genomic_DNA"/>
</dbReference>
<accession>A0ABT1RQW2</accession>
<dbReference type="PROSITE" id="PS50949">
    <property type="entry name" value="HTH_GNTR"/>
    <property type="match status" value="1"/>
</dbReference>
<dbReference type="CDD" id="cd07377">
    <property type="entry name" value="WHTH_GntR"/>
    <property type="match status" value="1"/>
</dbReference>
<dbReference type="Proteomes" id="UP001524502">
    <property type="component" value="Unassembled WGS sequence"/>
</dbReference>
<evidence type="ECO:0000313" key="6">
    <source>
        <dbReference type="Proteomes" id="UP001524502"/>
    </source>
</evidence>
<name>A0ABT1RQW2_9FIRM</name>
<keyword evidence="2" id="KW-0238">DNA-binding</keyword>
<evidence type="ECO:0000256" key="2">
    <source>
        <dbReference type="ARBA" id="ARBA00023125"/>
    </source>
</evidence>
<dbReference type="PANTHER" id="PTHR38445">
    <property type="entry name" value="HTH-TYPE TRANSCRIPTIONAL REPRESSOR YTRA"/>
    <property type="match status" value="1"/>
</dbReference>
<dbReference type="InterPro" id="IPR036390">
    <property type="entry name" value="WH_DNA-bd_sf"/>
</dbReference>
<evidence type="ECO:0000313" key="5">
    <source>
        <dbReference type="EMBL" id="MCQ4637570.1"/>
    </source>
</evidence>
<evidence type="ECO:0000256" key="3">
    <source>
        <dbReference type="ARBA" id="ARBA00023163"/>
    </source>
</evidence>
<evidence type="ECO:0000256" key="1">
    <source>
        <dbReference type="ARBA" id="ARBA00023015"/>
    </source>
</evidence>
<dbReference type="RefSeq" id="WP_256132757.1">
    <property type="nucleotide sequence ID" value="NZ_JANFXK010000014.1"/>
</dbReference>
<sequence>MKLDFESSKPIFLQIAEGVEDAILSGAFPEGEQIPSITELSASYKINPATALKGINLLVDEEIVYKKRGVGMFVNQGATEKLQQIRREQFFDSYIAGLVEEAKRLGLTAEDIKTMIERGFSK</sequence>
<protein>
    <submittedName>
        <fullName evidence="5">GntR family transcriptional regulator</fullName>
    </submittedName>
</protein>
<dbReference type="Gene3D" id="1.10.10.10">
    <property type="entry name" value="Winged helix-like DNA-binding domain superfamily/Winged helix DNA-binding domain"/>
    <property type="match status" value="1"/>
</dbReference>